<dbReference type="GO" id="GO:0016491">
    <property type="term" value="F:oxidoreductase activity"/>
    <property type="evidence" value="ECO:0007669"/>
    <property type="project" value="UniProtKB-KW"/>
</dbReference>
<dbReference type="Gene3D" id="3.50.50.60">
    <property type="entry name" value="FAD/NAD(P)-binding domain"/>
    <property type="match status" value="3"/>
</dbReference>
<dbReference type="InterPro" id="IPR023753">
    <property type="entry name" value="FAD/NAD-binding_dom"/>
</dbReference>
<gene>
    <name evidence="5" type="ORF">rosag_32700</name>
</gene>
<evidence type="ECO:0000313" key="6">
    <source>
        <dbReference type="Proteomes" id="UP001161325"/>
    </source>
</evidence>
<comment type="caution">
    <text evidence="5">The sequence shown here is derived from an EMBL/GenBank/DDBJ whole genome shotgun (WGS) entry which is preliminary data.</text>
</comment>
<dbReference type="Proteomes" id="UP001161325">
    <property type="component" value="Unassembled WGS sequence"/>
</dbReference>
<feature type="region of interest" description="Disordered" evidence="3">
    <location>
        <begin position="97"/>
        <end position="124"/>
    </location>
</feature>
<dbReference type="PRINTS" id="PR00368">
    <property type="entry name" value="FADPNR"/>
</dbReference>
<evidence type="ECO:0000313" key="5">
    <source>
        <dbReference type="EMBL" id="GLC26757.1"/>
    </source>
</evidence>
<reference evidence="5" key="1">
    <citation type="submission" date="2022-08" db="EMBL/GenBank/DDBJ databases">
        <title>Draft genome sequencing of Roseisolibacter agri AW1220.</title>
        <authorList>
            <person name="Tobiishi Y."/>
            <person name="Tonouchi A."/>
        </authorList>
    </citation>
    <scope>NUCLEOTIDE SEQUENCE</scope>
    <source>
        <strain evidence="5">AW1220</strain>
    </source>
</reference>
<organism evidence="5 6">
    <name type="scientific">Roseisolibacter agri</name>
    <dbReference type="NCBI Taxonomy" id="2014610"/>
    <lineage>
        <taxon>Bacteria</taxon>
        <taxon>Pseudomonadati</taxon>
        <taxon>Gemmatimonadota</taxon>
        <taxon>Gemmatimonadia</taxon>
        <taxon>Gemmatimonadales</taxon>
        <taxon>Gemmatimonadaceae</taxon>
        <taxon>Roseisolibacter</taxon>
    </lineage>
</organism>
<dbReference type="RefSeq" id="WP_284351211.1">
    <property type="nucleotide sequence ID" value="NZ_BRXS01000005.1"/>
</dbReference>
<dbReference type="InterPro" id="IPR036188">
    <property type="entry name" value="FAD/NAD-bd_sf"/>
</dbReference>
<evidence type="ECO:0000259" key="4">
    <source>
        <dbReference type="Pfam" id="PF07992"/>
    </source>
</evidence>
<feature type="domain" description="FAD/NAD(P)-binding" evidence="4">
    <location>
        <begin position="6"/>
        <end position="313"/>
    </location>
</feature>
<dbReference type="Pfam" id="PF07992">
    <property type="entry name" value="Pyr_redox_2"/>
    <property type="match status" value="1"/>
</dbReference>
<feature type="region of interest" description="Disordered" evidence="3">
    <location>
        <begin position="326"/>
        <end position="367"/>
    </location>
</feature>
<feature type="compositionally biased region" description="Basic and acidic residues" evidence="3">
    <location>
        <begin position="326"/>
        <end position="342"/>
    </location>
</feature>
<dbReference type="InterPro" id="IPR050097">
    <property type="entry name" value="Ferredoxin-NADP_redctase_2"/>
</dbReference>
<evidence type="ECO:0000256" key="3">
    <source>
        <dbReference type="SAM" id="MobiDB-lite"/>
    </source>
</evidence>
<keyword evidence="2" id="KW-0560">Oxidoreductase</keyword>
<protein>
    <submittedName>
        <fullName evidence="5">FAD-dependent pyridine nucleotide-disulphide oxidoreductase</fullName>
    </submittedName>
</protein>
<proteinExistence type="predicted"/>
<dbReference type="EMBL" id="BRXS01000005">
    <property type="protein sequence ID" value="GLC26757.1"/>
    <property type="molecule type" value="Genomic_DNA"/>
</dbReference>
<dbReference type="AlphaFoldDB" id="A0AA37V3H2"/>
<evidence type="ECO:0000256" key="1">
    <source>
        <dbReference type="ARBA" id="ARBA00022630"/>
    </source>
</evidence>
<sequence length="367" mass="39573">MSHKIHDVAIVGGGPAGLSAAVWLGRYLHDVVLIDSGDPRNWETRGVNGYLGLPGIRPSELRGAGRDEARKYGVTLADGFVVRATREGDERFVLEWDPMPTTKAEEDRTGPGTPRRPDDNEPCERTRTLVARRVLLAIGLKDVWPRVPGLEQVYGDRAHVCPDCDGYEARGKKTVILGRGRKAVGMALNLTTWTRDLVICTNGEPLGAEPDVEAKLAPLGIAVRTEPVLGIALREGTLRSLQFADGTTLGCEKIFFAIGQYPSDDLGAQLGCARDPDGHIEVDDAYHTSVRNVFAAGDIVPGPQLGIAAAADGAIAALAIHKSLVPEERKLKRQRPSEDAKPHRAQPPHPEDEDAAAPPWQETTTAP</sequence>
<dbReference type="PRINTS" id="PR00469">
    <property type="entry name" value="PNDRDTASEII"/>
</dbReference>
<name>A0AA37V3H2_9BACT</name>
<keyword evidence="1" id="KW-0285">Flavoprotein</keyword>
<dbReference type="SUPFAM" id="SSF51905">
    <property type="entry name" value="FAD/NAD(P)-binding domain"/>
    <property type="match status" value="1"/>
</dbReference>
<dbReference type="PANTHER" id="PTHR48105">
    <property type="entry name" value="THIOREDOXIN REDUCTASE 1-RELATED-RELATED"/>
    <property type="match status" value="1"/>
</dbReference>
<feature type="compositionally biased region" description="Basic and acidic residues" evidence="3">
    <location>
        <begin position="103"/>
        <end position="124"/>
    </location>
</feature>
<accession>A0AA37V3H2</accession>
<keyword evidence="6" id="KW-1185">Reference proteome</keyword>
<evidence type="ECO:0000256" key="2">
    <source>
        <dbReference type="ARBA" id="ARBA00023002"/>
    </source>
</evidence>